<feature type="domain" description="Fimbrial-type adhesion" evidence="1">
    <location>
        <begin position="28"/>
        <end position="163"/>
    </location>
</feature>
<reference evidence="2 3" key="1">
    <citation type="submission" date="2020-11" db="EMBL/GenBank/DDBJ databases">
        <title>Enhanced detection system for hospital associated transmission using whole genome sequencing surveillance.</title>
        <authorList>
            <person name="Harrison L.H."/>
            <person name="Van Tyne D."/>
            <person name="Marsh J.W."/>
            <person name="Griffith M.P."/>
            <person name="Snyder D.J."/>
            <person name="Cooper V.S."/>
            <person name="Mustapha M."/>
        </authorList>
    </citation>
    <scope>NUCLEOTIDE SEQUENCE [LARGE SCALE GENOMIC DNA]</scope>
    <source>
        <strain evidence="2 3">SER00227</strain>
    </source>
</reference>
<dbReference type="SUPFAM" id="SSF49401">
    <property type="entry name" value="Bacterial adhesins"/>
    <property type="match status" value="1"/>
</dbReference>
<dbReference type="InterPro" id="IPR036937">
    <property type="entry name" value="Adhesion_dom_fimbrial_sf"/>
</dbReference>
<keyword evidence="3" id="KW-1185">Reference proteome</keyword>
<dbReference type="Gene3D" id="2.60.40.1090">
    <property type="entry name" value="Fimbrial-type adhesion domain"/>
    <property type="match status" value="1"/>
</dbReference>
<evidence type="ECO:0000313" key="3">
    <source>
        <dbReference type="Proteomes" id="UP000635335"/>
    </source>
</evidence>
<organism evidence="2 3">
    <name type="scientific">Serratia surfactantfaciens</name>
    <dbReference type="NCBI Taxonomy" id="2741499"/>
    <lineage>
        <taxon>Bacteria</taxon>
        <taxon>Pseudomonadati</taxon>
        <taxon>Pseudomonadota</taxon>
        <taxon>Gammaproteobacteria</taxon>
        <taxon>Enterobacterales</taxon>
        <taxon>Yersiniaceae</taxon>
        <taxon>Serratia</taxon>
    </lineage>
</organism>
<sequence length="163" mass="17242">MKTTMRILLLIGGLTGSGSVVLAADNMTFRGMLLTPPPCRINDGNQVEVDFGARVGINKVDGESYRQVVNYQIDCSEAGGKNWGLTLSLKGTASGFDKQALATDKSDLGIRIYGGDEPFTPGSTLKITLGNAPRLEAVPVKKAGATLSEGAFEAWATLQADYQ</sequence>
<gene>
    <name evidence="2" type="ORF">I5U16_19705</name>
</gene>
<dbReference type="RefSeq" id="WP_197668191.1">
    <property type="nucleotide sequence ID" value="NZ_JADUMB010000008.1"/>
</dbReference>
<dbReference type="InterPro" id="IPR008966">
    <property type="entry name" value="Adhesion_dom_sf"/>
</dbReference>
<evidence type="ECO:0000259" key="1">
    <source>
        <dbReference type="Pfam" id="PF00419"/>
    </source>
</evidence>
<dbReference type="Pfam" id="PF00419">
    <property type="entry name" value="Fimbrial"/>
    <property type="match status" value="1"/>
</dbReference>
<proteinExistence type="predicted"/>
<dbReference type="Proteomes" id="UP000635335">
    <property type="component" value="Unassembled WGS sequence"/>
</dbReference>
<dbReference type="EMBL" id="JADUMB010000008">
    <property type="protein sequence ID" value="MBH1922372.1"/>
    <property type="molecule type" value="Genomic_DNA"/>
</dbReference>
<comment type="caution">
    <text evidence="2">The sequence shown here is derived from an EMBL/GenBank/DDBJ whole genome shotgun (WGS) entry which is preliminary data.</text>
</comment>
<accession>A0ABS0M4D8</accession>
<protein>
    <submittedName>
        <fullName evidence="2">Fimbrial protein</fullName>
    </submittedName>
</protein>
<name>A0ABS0M4D8_9GAMM</name>
<dbReference type="PANTHER" id="PTHR33420:SF33">
    <property type="entry name" value="MINOR FIMBRIAL SUBUNIT"/>
    <property type="match status" value="1"/>
</dbReference>
<dbReference type="PANTHER" id="PTHR33420">
    <property type="entry name" value="FIMBRIAL SUBUNIT ELFA-RELATED"/>
    <property type="match status" value="1"/>
</dbReference>
<evidence type="ECO:0000313" key="2">
    <source>
        <dbReference type="EMBL" id="MBH1922372.1"/>
    </source>
</evidence>
<dbReference type="InterPro" id="IPR000259">
    <property type="entry name" value="Adhesion_dom_fimbrial"/>
</dbReference>
<dbReference type="InterPro" id="IPR050263">
    <property type="entry name" value="Bact_Fimbrial_Adh_Pro"/>
</dbReference>